<dbReference type="Gene3D" id="3.10.450.50">
    <property type="match status" value="1"/>
</dbReference>
<accession>A0ABQ3DWB0</accession>
<keyword evidence="10" id="KW-1185">Reference proteome</keyword>
<comment type="similarity">
    <text evidence="1">Belongs to the sigma-70 factor family. ECF subfamily.</text>
</comment>
<evidence type="ECO:0000256" key="3">
    <source>
        <dbReference type="ARBA" id="ARBA00023015"/>
    </source>
</evidence>
<dbReference type="EMBL" id="BMVO01000014">
    <property type="protein sequence ID" value="GHB14233.1"/>
    <property type="molecule type" value="Genomic_DNA"/>
</dbReference>
<protein>
    <submittedName>
        <fullName evidence="9">DNA-directed RNA polymerase sigma-70 factor</fullName>
    </submittedName>
</protein>
<dbReference type="InterPro" id="IPR013325">
    <property type="entry name" value="RNA_pol_sigma_r2"/>
</dbReference>
<dbReference type="GO" id="GO:0000428">
    <property type="term" value="C:DNA-directed RNA polymerase complex"/>
    <property type="evidence" value="ECO:0007669"/>
    <property type="project" value="UniProtKB-KW"/>
</dbReference>
<evidence type="ECO:0000259" key="8">
    <source>
        <dbReference type="Pfam" id="PF08281"/>
    </source>
</evidence>
<feature type="region of interest" description="Disordered" evidence="6">
    <location>
        <begin position="156"/>
        <end position="177"/>
    </location>
</feature>
<keyword evidence="4" id="KW-0731">Sigma factor</keyword>
<dbReference type="NCBIfam" id="TIGR02937">
    <property type="entry name" value="sigma70-ECF"/>
    <property type="match status" value="1"/>
</dbReference>
<keyword evidence="5" id="KW-0804">Transcription</keyword>
<sequence length="303" mass="33105">MDDPELLAERFEAHRGHLRAVAYRMLGSLSEAEDAVQEAWLKLSRSDTTEVANLGGWLTTVVGRVCLDMLRSRTSRREDPLDVHEYAQVPDPVVSRADRADPEHQAVLADSVGLALLVVLETLPPAERLAFVLHDMFAVPFDDIAPVVERTPAATRQLASRARRRVQASPPPEPDLGRQRQVVDAFLAASRGGDFDALLALLDPDVVLRADTGFVTAGAVKPLHASRIVRGARNVVEQALTFSRFSPYARPALVNGAMGLVTAVDGKTFSVMHFTLRDGRIAEINILADTDRLNRLELPALDG</sequence>
<dbReference type="PANTHER" id="PTHR30173">
    <property type="entry name" value="SIGMA 19 FACTOR"/>
    <property type="match status" value="1"/>
</dbReference>
<dbReference type="InterPro" id="IPR014284">
    <property type="entry name" value="RNA_pol_sigma-70_dom"/>
</dbReference>
<dbReference type="InterPro" id="IPR052704">
    <property type="entry name" value="ECF_Sigma-70_Domain"/>
</dbReference>
<dbReference type="SUPFAM" id="SSF54427">
    <property type="entry name" value="NTF2-like"/>
    <property type="match status" value="1"/>
</dbReference>
<evidence type="ECO:0000313" key="9">
    <source>
        <dbReference type="EMBL" id="GHB14233.1"/>
    </source>
</evidence>
<dbReference type="InterPro" id="IPR013249">
    <property type="entry name" value="RNA_pol_sigma70_r4_t2"/>
</dbReference>
<gene>
    <name evidence="9" type="primary">rpoE</name>
    <name evidence="9" type="ORF">GCM10010346_42210</name>
</gene>
<dbReference type="Gene3D" id="1.10.1740.10">
    <property type="match status" value="1"/>
</dbReference>
<dbReference type="InterPro" id="IPR032710">
    <property type="entry name" value="NTF2-like_dom_sf"/>
</dbReference>
<evidence type="ECO:0000259" key="7">
    <source>
        <dbReference type="Pfam" id="PF04542"/>
    </source>
</evidence>
<dbReference type="Gene3D" id="1.10.10.10">
    <property type="entry name" value="Winged helix-like DNA-binding domain superfamily/Winged helix DNA-binding domain"/>
    <property type="match status" value="1"/>
</dbReference>
<dbReference type="RefSeq" id="WP_138898615.1">
    <property type="nucleotide sequence ID" value="NZ_BMVO01000014.1"/>
</dbReference>
<evidence type="ECO:0000256" key="2">
    <source>
        <dbReference type="ARBA" id="ARBA00011344"/>
    </source>
</evidence>
<feature type="domain" description="RNA polymerase sigma factor 70 region 4 type 2" evidence="8">
    <location>
        <begin position="115"/>
        <end position="165"/>
    </location>
</feature>
<keyword evidence="9" id="KW-0240">DNA-directed RNA polymerase</keyword>
<dbReference type="NCBIfam" id="NF007214">
    <property type="entry name" value="PRK09636.1"/>
    <property type="match status" value="1"/>
</dbReference>
<dbReference type="InterPro" id="IPR013324">
    <property type="entry name" value="RNA_pol_sigma_r3/r4-like"/>
</dbReference>
<dbReference type="SUPFAM" id="SSF88659">
    <property type="entry name" value="Sigma3 and sigma4 domains of RNA polymerase sigma factors"/>
    <property type="match status" value="1"/>
</dbReference>
<dbReference type="SUPFAM" id="SSF88946">
    <property type="entry name" value="Sigma2 domain of RNA polymerase sigma factors"/>
    <property type="match status" value="1"/>
</dbReference>
<dbReference type="InterPro" id="IPR007627">
    <property type="entry name" value="RNA_pol_sigma70_r2"/>
</dbReference>
<dbReference type="InterPro" id="IPR036388">
    <property type="entry name" value="WH-like_DNA-bd_sf"/>
</dbReference>
<keyword evidence="3" id="KW-0805">Transcription regulation</keyword>
<organism evidence="9 10">
    <name type="scientific">Streptomyces chryseus</name>
    <dbReference type="NCBI Taxonomy" id="68186"/>
    <lineage>
        <taxon>Bacteria</taxon>
        <taxon>Bacillati</taxon>
        <taxon>Actinomycetota</taxon>
        <taxon>Actinomycetes</taxon>
        <taxon>Kitasatosporales</taxon>
        <taxon>Streptomycetaceae</taxon>
        <taxon>Streptomyces</taxon>
    </lineage>
</organism>
<dbReference type="PANTHER" id="PTHR30173:SF43">
    <property type="entry name" value="ECF RNA POLYMERASE SIGMA FACTOR SIGI-RELATED"/>
    <property type="match status" value="1"/>
</dbReference>
<evidence type="ECO:0000256" key="5">
    <source>
        <dbReference type="ARBA" id="ARBA00023163"/>
    </source>
</evidence>
<reference evidence="10" key="1">
    <citation type="journal article" date="2019" name="Int. J. Syst. Evol. Microbiol.">
        <title>The Global Catalogue of Microorganisms (GCM) 10K type strain sequencing project: providing services to taxonomists for standard genome sequencing and annotation.</title>
        <authorList>
            <consortium name="The Broad Institute Genomics Platform"/>
            <consortium name="The Broad Institute Genome Sequencing Center for Infectious Disease"/>
            <person name="Wu L."/>
            <person name="Ma J."/>
        </authorList>
    </citation>
    <scope>NUCLEOTIDE SEQUENCE [LARGE SCALE GENOMIC DNA]</scope>
    <source>
        <strain evidence="10">JCM 4737</strain>
    </source>
</reference>
<dbReference type="Pfam" id="PF08281">
    <property type="entry name" value="Sigma70_r4_2"/>
    <property type="match status" value="1"/>
</dbReference>
<comment type="caution">
    <text evidence="9">The sequence shown here is derived from an EMBL/GenBank/DDBJ whole genome shotgun (WGS) entry which is preliminary data.</text>
</comment>
<comment type="subunit">
    <text evidence="2">Interacts transiently with the RNA polymerase catalytic core formed by RpoA, RpoB, RpoC and RpoZ (2 alpha, 1 beta, 1 beta' and 1 omega subunit) to form the RNA polymerase holoenzyme that can initiate transcription.</text>
</comment>
<proteinExistence type="inferred from homology"/>
<feature type="domain" description="RNA polymerase sigma-70 region 2" evidence="7">
    <location>
        <begin position="11"/>
        <end position="74"/>
    </location>
</feature>
<evidence type="ECO:0000256" key="4">
    <source>
        <dbReference type="ARBA" id="ARBA00023082"/>
    </source>
</evidence>
<evidence type="ECO:0000256" key="6">
    <source>
        <dbReference type="SAM" id="MobiDB-lite"/>
    </source>
</evidence>
<evidence type="ECO:0000313" key="10">
    <source>
        <dbReference type="Proteomes" id="UP000599437"/>
    </source>
</evidence>
<dbReference type="Proteomes" id="UP000599437">
    <property type="component" value="Unassembled WGS sequence"/>
</dbReference>
<dbReference type="Pfam" id="PF04542">
    <property type="entry name" value="Sigma70_r2"/>
    <property type="match status" value="1"/>
</dbReference>
<evidence type="ECO:0000256" key="1">
    <source>
        <dbReference type="ARBA" id="ARBA00010641"/>
    </source>
</evidence>
<name>A0ABQ3DWB0_9ACTN</name>